<organism evidence="2 3">
    <name type="scientific">Archangium gephyra</name>
    <dbReference type="NCBI Taxonomy" id="48"/>
    <lineage>
        <taxon>Bacteria</taxon>
        <taxon>Pseudomonadati</taxon>
        <taxon>Myxococcota</taxon>
        <taxon>Myxococcia</taxon>
        <taxon>Myxococcales</taxon>
        <taxon>Cystobacterineae</taxon>
        <taxon>Archangiaceae</taxon>
        <taxon>Archangium</taxon>
    </lineage>
</organism>
<gene>
    <name evidence="2" type="ORF">ATI61_105704</name>
</gene>
<accession>A0ABX9K3N1</accession>
<sequence>MERFVEVAEGVSLWVESRGPEDAPAILLIMGSTVSGLVWPDELVEALARGHRVIRYDHRDTGASTWAFDRVPYSATRMAEDALAILDALGLERAHVVGLSLGGFLVQWLLVAHPERLLSATVIGAPALEGAPARANVTARAPVDPGLYEFWRHMFEPREREAQIEWRVENWRRLNGGKIPFDAEEFRALERRIIVHAGRHDTSDAHARADPSGLARGAELVHVTVPTLVIATPQDPTNPESNSRFLAETLPRSSLVTIDGMGHTIPRAVVPPLAAAILGHIETGARGAVLPVKA</sequence>
<proteinExistence type="predicted"/>
<protein>
    <submittedName>
        <fullName evidence="2">Pimeloyl-ACP methyl ester carboxylesterase</fullName>
    </submittedName>
</protein>
<dbReference type="Gene3D" id="3.40.50.1820">
    <property type="entry name" value="alpha/beta hydrolase"/>
    <property type="match status" value="1"/>
</dbReference>
<feature type="domain" description="AB hydrolase-1" evidence="1">
    <location>
        <begin position="24"/>
        <end position="264"/>
    </location>
</feature>
<comment type="caution">
    <text evidence="2">The sequence shown here is derived from an EMBL/GenBank/DDBJ whole genome shotgun (WGS) entry which is preliminary data.</text>
</comment>
<name>A0ABX9K3N1_9BACT</name>
<dbReference type="RefSeq" id="WP_047859625.1">
    <property type="nucleotide sequence ID" value="NZ_CP011509.1"/>
</dbReference>
<dbReference type="InterPro" id="IPR029058">
    <property type="entry name" value="AB_hydrolase_fold"/>
</dbReference>
<dbReference type="EMBL" id="QUMU01000005">
    <property type="protein sequence ID" value="REG32376.1"/>
    <property type="molecule type" value="Genomic_DNA"/>
</dbReference>
<dbReference type="PANTHER" id="PTHR43433">
    <property type="entry name" value="HYDROLASE, ALPHA/BETA FOLD FAMILY PROTEIN"/>
    <property type="match status" value="1"/>
</dbReference>
<keyword evidence="3" id="KW-1185">Reference proteome</keyword>
<dbReference type="Proteomes" id="UP000256345">
    <property type="component" value="Unassembled WGS sequence"/>
</dbReference>
<reference evidence="2 3" key="1">
    <citation type="submission" date="2018-08" db="EMBL/GenBank/DDBJ databases">
        <title>Genomic Encyclopedia of Archaeal and Bacterial Type Strains, Phase II (KMG-II): from individual species to whole genera.</title>
        <authorList>
            <person name="Goeker M."/>
        </authorList>
    </citation>
    <scope>NUCLEOTIDE SEQUENCE [LARGE SCALE GENOMIC DNA]</scope>
    <source>
        <strain evidence="2 3">DSM 2261</strain>
    </source>
</reference>
<evidence type="ECO:0000313" key="3">
    <source>
        <dbReference type="Proteomes" id="UP000256345"/>
    </source>
</evidence>
<dbReference type="InterPro" id="IPR050471">
    <property type="entry name" value="AB_hydrolase"/>
</dbReference>
<dbReference type="Pfam" id="PF00561">
    <property type="entry name" value="Abhydrolase_1"/>
    <property type="match status" value="1"/>
</dbReference>
<evidence type="ECO:0000259" key="1">
    <source>
        <dbReference type="Pfam" id="PF00561"/>
    </source>
</evidence>
<dbReference type="SUPFAM" id="SSF53474">
    <property type="entry name" value="alpha/beta-Hydrolases"/>
    <property type="match status" value="1"/>
</dbReference>
<dbReference type="InterPro" id="IPR000073">
    <property type="entry name" value="AB_hydrolase_1"/>
</dbReference>
<dbReference type="PANTHER" id="PTHR43433:SF5">
    <property type="entry name" value="AB HYDROLASE-1 DOMAIN-CONTAINING PROTEIN"/>
    <property type="match status" value="1"/>
</dbReference>
<evidence type="ECO:0000313" key="2">
    <source>
        <dbReference type="EMBL" id="REG32376.1"/>
    </source>
</evidence>